<dbReference type="Proteomes" id="UP001152888">
    <property type="component" value="Unassembled WGS sequence"/>
</dbReference>
<name>A0A9P0K8D0_ACAOB</name>
<evidence type="ECO:0000256" key="1">
    <source>
        <dbReference type="SAM" id="MobiDB-lite"/>
    </source>
</evidence>
<dbReference type="AlphaFoldDB" id="A0A9P0K8D0"/>
<accession>A0A9P0K8D0</accession>
<dbReference type="EMBL" id="CAKOFQ010006767">
    <property type="protein sequence ID" value="CAH1969874.1"/>
    <property type="molecule type" value="Genomic_DNA"/>
</dbReference>
<proteinExistence type="predicted"/>
<evidence type="ECO:0000313" key="3">
    <source>
        <dbReference type="Proteomes" id="UP001152888"/>
    </source>
</evidence>
<feature type="region of interest" description="Disordered" evidence="1">
    <location>
        <begin position="42"/>
        <end position="71"/>
    </location>
</feature>
<feature type="compositionally biased region" description="Low complexity" evidence="1">
    <location>
        <begin position="45"/>
        <end position="56"/>
    </location>
</feature>
<keyword evidence="3" id="KW-1185">Reference proteome</keyword>
<comment type="caution">
    <text evidence="2">The sequence shown here is derived from an EMBL/GenBank/DDBJ whole genome shotgun (WGS) entry which is preliminary data.</text>
</comment>
<reference evidence="2" key="1">
    <citation type="submission" date="2022-03" db="EMBL/GenBank/DDBJ databases">
        <authorList>
            <person name="Sayadi A."/>
        </authorList>
    </citation>
    <scope>NUCLEOTIDE SEQUENCE</scope>
</reference>
<organism evidence="2 3">
    <name type="scientific">Acanthoscelides obtectus</name>
    <name type="common">Bean weevil</name>
    <name type="synonym">Bruchus obtectus</name>
    <dbReference type="NCBI Taxonomy" id="200917"/>
    <lineage>
        <taxon>Eukaryota</taxon>
        <taxon>Metazoa</taxon>
        <taxon>Ecdysozoa</taxon>
        <taxon>Arthropoda</taxon>
        <taxon>Hexapoda</taxon>
        <taxon>Insecta</taxon>
        <taxon>Pterygota</taxon>
        <taxon>Neoptera</taxon>
        <taxon>Endopterygota</taxon>
        <taxon>Coleoptera</taxon>
        <taxon>Polyphaga</taxon>
        <taxon>Cucujiformia</taxon>
        <taxon>Chrysomeloidea</taxon>
        <taxon>Chrysomelidae</taxon>
        <taxon>Bruchinae</taxon>
        <taxon>Bruchini</taxon>
        <taxon>Acanthoscelides</taxon>
    </lineage>
</organism>
<protein>
    <submittedName>
        <fullName evidence="2">Uncharacterized protein</fullName>
    </submittedName>
</protein>
<gene>
    <name evidence="2" type="ORF">ACAOBT_LOCUS8612</name>
</gene>
<evidence type="ECO:0000313" key="2">
    <source>
        <dbReference type="EMBL" id="CAH1969874.1"/>
    </source>
</evidence>
<sequence length="126" mass="14152">MSSRSRKIVELALKDGQTSDEFDPFCSIDSDLDPTFLPSSDEEILSSSDFSESESSVQKKTNSKRKLQPSKTVLKKLNPGKIKFLDQPCCSKSLSTDVSYKEIEAANATTIPCEQYGMVWFKNQRQ</sequence>